<dbReference type="AlphaFoldDB" id="A0A2X4W2S7"/>
<gene>
    <name evidence="2" type="ORF">NCTC7307_00897</name>
</gene>
<evidence type="ECO:0000313" key="3">
    <source>
        <dbReference type="Proteomes" id="UP000248731"/>
    </source>
</evidence>
<evidence type="ECO:0000256" key="1">
    <source>
        <dbReference type="SAM" id="MobiDB-lite"/>
    </source>
</evidence>
<dbReference type="SUPFAM" id="SSF110849">
    <property type="entry name" value="ParB/Sulfiredoxin"/>
    <property type="match status" value="1"/>
</dbReference>
<accession>A0A2X4W2S7</accession>
<protein>
    <submittedName>
        <fullName evidence="2">Chromosome partitioning protein ParB</fullName>
    </submittedName>
</protein>
<dbReference type="InterPro" id="IPR036086">
    <property type="entry name" value="ParB/Sulfiredoxin_sf"/>
</dbReference>
<keyword evidence="3" id="KW-1185">Reference proteome</keyword>
<feature type="region of interest" description="Disordered" evidence="1">
    <location>
        <begin position="1"/>
        <end position="24"/>
    </location>
</feature>
<feature type="compositionally biased region" description="Acidic residues" evidence="1">
    <location>
        <begin position="361"/>
        <end position="372"/>
    </location>
</feature>
<feature type="region of interest" description="Disordered" evidence="1">
    <location>
        <begin position="316"/>
        <end position="392"/>
    </location>
</feature>
<dbReference type="EMBL" id="LS483466">
    <property type="protein sequence ID" value="SQI21045.1"/>
    <property type="molecule type" value="Genomic_DNA"/>
</dbReference>
<evidence type="ECO:0000313" key="2">
    <source>
        <dbReference type="EMBL" id="SQI21045.1"/>
    </source>
</evidence>
<organism evidence="2 3">
    <name type="scientific">Salmonella enterica subsp. arizonae</name>
    <dbReference type="NCBI Taxonomy" id="59203"/>
    <lineage>
        <taxon>Bacteria</taxon>
        <taxon>Pseudomonadati</taxon>
        <taxon>Pseudomonadota</taxon>
        <taxon>Gammaproteobacteria</taxon>
        <taxon>Enterobacterales</taxon>
        <taxon>Enterobacteriaceae</taxon>
        <taxon>Salmonella</taxon>
    </lineage>
</organism>
<feature type="compositionally biased region" description="Polar residues" evidence="1">
    <location>
        <begin position="331"/>
        <end position="340"/>
    </location>
</feature>
<proteinExistence type="predicted"/>
<reference evidence="2 3" key="1">
    <citation type="submission" date="2018-06" db="EMBL/GenBank/DDBJ databases">
        <authorList>
            <consortium name="Pathogen Informatics"/>
            <person name="Doyle S."/>
        </authorList>
    </citation>
    <scope>NUCLEOTIDE SEQUENCE [LARGE SCALE GENOMIC DNA]</scope>
    <source>
        <strain evidence="2 3">NCTC7307</strain>
    </source>
</reference>
<dbReference type="NCBIfam" id="TIGR03764">
    <property type="entry name" value="ICE_PFGI_1_parB"/>
    <property type="match status" value="1"/>
</dbReference>
<dbReference type="Proteomes" id="UP000248731">
    <property type="component" value="Chromosome 1"/>
</dbReference>
<dbReference type="InterPro" id="IPR022304">
    <property type="entry name" value="ICE_PFGI_1_ParB"/>
</dbReference>
<name>A0A2X4W2S7_SALER</name>
<sequence>MTSKKASQLGEKLLQRGRSPNAEGTAVVLPVNEMPMVLTLEQLRPNPDNPRTFRNPKYDDIKASIRARGLDSVPKVTKDPQSPEDVYIFSDGGNTRYSILTELYAETGDERFRRVQCIVKPWPGRLQCVIGHLAENDVRGELSFIEKAFGIEKARAIYKEQLGREVSQRELADLLKEAGYPVHHSNISRMVATIEYLWPWMPNLLNSGMGRPQIIQLIALRTAAEKAWQTFSQNVALPPEQEFNDVFGGLCRALDDPEHYSADVFKDELIAALLKAMPDPQLTYDSWLIELDPQEQNRRKLFGAPEPLPQHVLDADKAHNEPSPLPVAEPTSITTDTGSTGEKPVATVADPSNHVDHLPDEEQLDLYDENEPGESIPELPDVPSGVEQEPGDCVDGQLQKPPANTISFAANGLEPVTDIWHIPALQDDVEHLQDIAFRLAFELAEVMGIEDAIQEDKSLLGVGYSLSSNPDGEPLTTLCGEATDMPISILTGFLIGASSSGPLDAPLFDDVYAVKFLRLIRVVRRLRELQRQTFREGAA</sequence>